<evidence type="ECO:0000313" key="2">
    <source>
        <dbReference type="Proteomes" id="UP001163603"/>
    </source>
</evidence>
<sequence length="97" mass="10821">MNTESQTQLLCRENENAAENKWRCDGSMEERGEIGEEFETTQRVLGAVPKYISPGALRGDLPACGKTARGDPYSKTCLPPPSNPYQRGCSKYYRCRG</sequence>
<organism evidence="1 2">
    <name type="scientific">Pistacia integerrima</name>
    <dbReference type="NCBI Taxonomy" id="434235"/>
    <lineage>
        <taxon>Eukaryota</taxon>
        <taxon>Viridiplantae</taxon>
        <taxon>Streptophyta</taxon>
        <taxon>Embryophyta</taxon>
        <taxon>Tracheophyta</taxon>
        <taxon>Spermatophyta</taxon>
        <taxon>Magnoliopsida</taxon>
        <taxon>eudicotyledons</taxon>
        <taxon>Gunneridae</taxon>
        <taxon>Pentapetalae</taxon>
        <taxon>rosids</taxon>
        <taxon>malvids</taxon>
        <taxon>Sapindales</taxon>
        <taxon>Anacardiaceae</taxon>
        <taxon>Pistacia</taxon>
    </lineage>
</organism>
<protein>
    <submittedName>
        <fullName evidence="1">Uncharacterized protein</fullName>
    </submittedName>
</protein>
<comment type="caution">
    <text evidence="1">The sequence shown here is derived from an EMBL/GenBank/DDBJ whole genome shotgun (WGS) entry which is preliminary data.</text>
</comment>
<dbReference type="EMBL" id="CM047742">
    <property type="protein sequence ID" value="KAJ0034302.1"/>
    <property type="molecule type" value="Genomic_DNA"/>
</dbReference>
<keyword evidence="2" id="KW-1185">Reference proteome</keyword>
<gene>
    <name evidence="1" type="ORF">Pint_25541</name>
</gene>
<dbReference type="Proteomes" id="UP001163603">
    <property type="component" value="Chromosome 7"/>
</dbReference>
<accession>A0ACC0YEL9</accession>
<proteinExistence type="predicted"/>
<evidence type="ECO:0000313" key="1">
    <source>
        <dbReference type="EMBL" id="KAJ0034302.1"/>
    </source>
</evidence>
<name>A0ACC0YEL9_9ROSI</name>
<reference evidence="2" key="1">
    <citation type="journal article" date="2023" name="G3 (Bethesda)">
        <title>Genome assembly and association tests identify interacting loci associated with vigor, precocity, and sex in interspecific pistachio rootstocks.</title>
        <authorList>
            <person name="Palmer W."/>
            <person name="Jacygrad E."/>
            <person name="Sagayaradj S."/>
            <person name="Cavanaugh K."/>
            <person name="Han R."/>
            <person name="Bertier L."/>
            <person name="Beede B."/>
            <person name="Kafkas S."/>
            <person name="Golino D."/>
            <person name="Preece J."/>
            <person name="Michelmore R."/>
        </authorList>
    </citation>
    <scope>NUCLEOTIDE SEQUENCE [LARGE SCALE GENOMIC DNA]</scope>
</reference>